<dbReference type="HOGENOM" id="CLU_091769_0_0_1"/>
<dbReference type="InParanoid" id="A0A074ZRK6"/>
<proteinExistence type="predicted"/>
<evidence type="ECO:0000313" key="2">
    <source>
        <dbReference type="Proteomes" id="UP000030641"/>
    </source>
</evidence>
<dbReference type="GeneID" id="25362928"/>
<dbReference type="Proteomes" id="UP000030641">
    <property type="component" value="Unassembled WGS sequence"/>
</dbReference>
<evidence type="ECO:0000313" key="1">
    <source>
        <dbReference type="EMBL" id="KER00912.1"/>
    </source>
</evidence>
<dbReference type="OMA" id="SILETMM"/>
<dbReference type="OrthoDB" id="3925019at2759"/>
<dbReference type="RefSeq" id="XP_013349398.1">
    <property type="nucleotide sequence ID" value="XM_013493944.1"/>
</dbReference>
<keyword evidence="2" id="KW-1185">Reference proteome</keyword>
<name>A0A074ZRK6_AURSE</name>
<dbReference type="AlphaFoldDB" id="A0A074ZRK6"/>
<protein>
    <submittedName>
        <fullName evidence="1">Uncharacterized protein</fullName>
    </submittedName>
</protein>
<reference evidence="1 2" key="1">
    <citation type="journal article" date="2014" name="BMC Genomics">
        <title>Genome sequencing of four Aureobasidium pullulans varieties: biotechnological potential, stress tolerance, and description of new species.</title>
        <authorList>
            <person name="Gostin Ar C."/>
            <person name="Ohm R.A."/>
            <person name="Kogej T."/>
            <person name="Sonjak S."/>
            <person name="Turk M."/>
            <person name="Zajc J."/>
            <person name="Zalar P."/>
            <person name="Grube M."/>
            <person name="Sun H."/>
            <person name="Han J."/>
            <person name="Sharma A."/>
            <person name="Chiniquy J."/>
            <person name="Ngan C.Y."/>
            <person name="Lipzen A."/>
            <person name="Barry K."/>
            <person name="Grigoriev I.V."/>
            <person name="Gunde-Cimerman N."/>
        </authorList>
    </citation>
    <scope>NUCLEOTIDE SEQUENCE [LARGE SCALE GENOMIC DNA]</scope>
    <source>
        <strain evidence="1 2">EXF-2481</strain>
    </source>
</reference>
<sequence length="197" mass="22087">MIAGTTKLMGSIDPAQRSWDKVVECCMPNSLMEPDGEAISHHDQYVKNSSHDFKVDGSPDNAIVQEVTSWFNKLINDQDILDSTKIDIKVLGRIVAQTGATVDSLEAFFSKEQVETQTMVDIGILRYPDIDNPYFRIHRIQLTATSDCTRTLFHEDDKNGIIADLQCRKFKPRESITKSMTAEARKSAITAADNLFS</sequence>
<organism evidence="1 2">
    <name type="scientific">Aureobasidium subglaciale (strain EXF-2481)</name>
    <name type="common">Aureobasidium pullulans var. subglaciale</name>
    <dbReference type="NCBI Taxonomy" id="1043005"/>
    <lineage>
        <taxon>Eukaryota</taxon>
        <taxon>Fungi</taxon>
        <taxon>Dikarya</taxon>
        <taxon>Ascomycota</taxon>
        <taxon>Pezizomycotina</taxon>
        <taxon>Dothideomycetes</taxon>
        <taxon>Dothideomycetidae</taxon>
        <taxon>Dothideales</taxon>
        <taxon>Saccotheciaceae</taxon>
        <taxon>Aureobasidium</taxon>
    </lineage>
</organism>
<dbReference type="EMBL" id="KL584749">
    <property type="protein sequence ID" value="KER00912.1"/>
    <property type="molecule type" value="Genomic_DNA"/>
</dbReference>
<accession>A0A074ZRK6</accession>
<gene>
    <name evidence="1" type="ORF">AUEXF2481DRAFT_25191</name>
</gene>